<dbReference type="OrthoDB" id="432685at2759"/>
<dbReference type="PANTHER" id="PTHR19370:SF189">
    <property type="entry name" value="CYTOCHROME C MITOCHONDRIAL IMPORT FACTOR CYC2"/>
    <property type="match status" value="1"/>
</dbReference>
<proteinExistence type="inferred from homology"/>
<comment type="similarity">
    <text evidence="2">Belongs to the flavoprotein pyridine nucleotide cytochrome reductase family.</text>
</comment>
<dbReference type="InterPro" id="IPR001834">
    <property type="entry name" value="CBR-like"/>
</dbReference>
<keyword evidence="5" id="KW-0560">Oxidoreductase</keyword>
<feature type="binding site" evidence="6">
    <location>
        <position position="183"/>
    </location>
    <ligand>
        <name>FAD</name>
        <dbReference type="ChEBI" id="CHEBI:57692"/>
    </ligand>
</feature>
<dbReference type="SUPFAM" id="SSF63380">
    <property type="entry name" value="Riboflavin synthase domain-like"/>
    <property type="match status" value="1"/>
</dbReference>
<comment type="caution">
    <text evidence="9">The sequence shown here is derived from an EMBL/GenBank/DDBJ whole genome shotgun (WGS) entry which is preliminary data.</text>
</comment>
<dbReference type="RefSeq" id="XP_046063466.1">
    <property type="nucleotide sequence ID" value="XM_046202466.1"/>
</dbReference>
<keyword evidence="4 6" id="KW-0274">FAD</keyword>
<feature type="binding site" evidence="6">
    <location>
        <position position="219"/>
    </location>
    <ligand>
        <name>FAD</name>
        <dbReference type="ChEBI" id="CHEBI:57692"/>
    </ligand>
</feature>
<evidence type="ECO:0000256" key="3">
    <source>
        <dbReference type="ARBA" id="ARBA00022630"/>
    </source>
</evidence>
<protein>
    <recommendedName>
        <fullName evidence="8">FAD-binding FR-type domain-containing protein</fullName>
    </recommendedName>
</protein>
<evidence type="ECO:0000256" key="7">
    <source>
        <dbReference type="SAM" id="MobiDB-lite"/>
    </source>
</evidence>
<dbReference type="GO" id="GO:0005739">
    <property type="term" value="C:mitochondrion"/>
    <property type="evidence" value="ECO:0007669"/>
    <property type="project" value="TreeGrafter"/>
</dbReference>
<feature type="region of interest" description="Disordered" evidence="7">
    <location>
        <begin position="59"/>
        <end position="91"/>
    </location>
</feature>
<feature type="compositionally biased region" description="Basic and acidic residues" evidence="7">
    <location>
        <begin position="59"/>
        <end position="79"/>
    </location>
</feature>
<keyword evidence="10" id="KW-1185">Reference proteome</keyword>
<feature type="region of interest" description="Disordered" evidence="7">
    <location>
        <begin position="22"/>
        <end position="45"/>
    </location>
</feature>
<feature type="binding site" evidence="6">
    <location>
        <position position="185"/>
    </location>
    <ligand>
        <name>FAD</name>
        <dbReference type="ChEBI" id="CHEBI:57692"/>
    </ligand>
</feature>
<name>A0A9P8PB90_9ASCO</name>
<keyword evidence="3 6" id="KW-0285">Flavoprotein</keyword>
<evidence type="ECO:0000313" key="10">
    <source>
        <dbReference type="Proteomes" id="UP000769157"/>
    </source>
</evidence>
<sequence length="431" mass="48263">MFIRVRPVLRGRQVSAVRRLASKVGDNTADPQRGKIDPPLNGPLSGDVPLIRLKLADVRKPHTVREQETNSEQEPHGAEETGDGGSPKSRSGKSRVVFAVVAAGLAGAYYYTTTNTATENTTDLLRPDQFVPFVVTYKQKYDEDHYLIELTRKQYNPALASPLFDGAAMWSVEIKQPDINIVRNYTPLPLYVDGTDPETNRPRLRLLTRTENHGRFLLLVKRYNTGEFSRWLTNRKVFDEVQLRGPCVEYKLPQTLPETVAFYGAGTGVLPLLQLLYTPGAVVPFVHAFVSLHKHTDLPKELFYLNWLAEQRQKAKFRYLISEAGERLTAKQMAQPAPFQPLGSASTAPLVENEAVPDTKVDILPKKSIWDIFKRTPRVHASFAFVCGPETYTTFVSGRPNLNNLGQIDTGAIGGLLAQNQWTLANIKRLL</sequence>
<comment type="cofactor">
    <cofactor evidence="1 6">
        <name>FAD</name>
        <dbReference type="ChEBI" id="CHEBI:57692"/>
    </cofactor>
</comment>
<evidence type="ECO:0000256" key="1">
    <source>
        <dbReference type="ARBA" id="ARBA00001974"/>
    </source>
</evidence>
<feature type="binding site" evidence="6">
    <location>
        <position position="221"/>
    </location>
    <ligand>
        <name>FAD</name>
        <dbReference type="ChEBI" id="CHEBI:57692"/>
    </ligand>
</feature>
<evidence type="ECO:0000256" key="5">
    <source>
        <dbReference type="ARBA" id="ARBA00023002"/>
    </source>
</evidence>
<reference evidence="9" key="1">
    <citation type="journal article" date="2021" name="Open Biol.">
        <title>Shared evolutionary footprints suggest mitochondrial oxidative damage underlies multiple complex I losses in fungi.</title>
        <authorList>
            <person name="Schikora-Tamarit M.A."/>
            <person name="Marcet-Houben M."/>
            <person name="Nosek J."/>
            <person name="Gabaldon T."/>
        </authorList>
    </citation>
    <scope>NUCLEOTIDE SEQUENCE</scope>
    <source>
        <strain evidence="9">CBS6075</strain>
    </source>
</reference>
<reference evidence="9" key="2">
    <citation type="submission" date="2021-01" db="EMBL/GenBank/DDBJ databases">
        <authorList>
            <person name="Schikora-Tamarit M.A."/>
        </authorList>
    </citation>
    <scope>NUCLEOTIDE SEQUENCE</scope>
    <source>
        <strain evidence="9">CBS6075</strain>
    </source>
</reference>
<evidence type="ECO:0000259" key="8">
    <source>
        <dbReference type="PROSITE" id="PS51384"/>
    </source>
</evidence>
<dbReference type="AlphaFoldDB" id="A0A9P8PB90"/>
<dbReference type="GeneID" id="70233646"/>
<accession>A0A9P8PB90</accession>
<dbReference type="InterPro" id="IPR017938">
    <property type="entry name" value="Riboflavin_synthase-like_b-brl"/>
</dbReference>
<dbReference type="EMBL" id="JAEUBE010000143">
    <property type="protein sequence ID" value="KAH3669083.1"/>
    <property type="molecule type" value="Genomic_DNA"/>
</dbReference>
<dbReference type="InterPro" id="IPR039261">
    <property type="entry name" value="FNR_nucleotide-bd"/>
</dbReference>
<evidence type="ECO:0000256" key="6">
    <source>
        <dbReference type="PIRSR" id="PIRSR601834-1"/>
    </source>
</evidence>
<dbReference type="Proteomes" id="UP000769157">
    <property type="component" value="Unassembled WGS sequence"/>
</dbReference>
<gene>
    <name evidence="9" type="ORF">OGAPHI_001679</name>
</gene>
<feature type="domain" description="FAD-binding FR-type" evidence="8">
    <location>
        <begin position="128"/>
        <end position="253"/>
    </location>
</feature>
<evidence type="ECO:0000256" key="2">
    <source>
        <dbReference type="ARBA" id="ARBA00006105"/>
    </source>
</evidence>
<dbReference type="PROSITE" id="PS51384">
    <property type="entry name" value="FAD_FR"/>
    <property type="match status" value="1"/>
</dbReference>
<dbReference type="Gene3D" id="2.40.30.10">
    <property type="entry name" value="Translation factors"/>
    <property type="match status" value="1"/>
</dbReference>
<evidence type="ECO:0000256" key="4">
    <source>
        <dbReference type="ARBA" id="ARBA00022827"/>
    </source>
</evidence>
<organism evidence="9 10">
    <name type="scientific">Ogataea philodendri</name>
    <dbReference type="NCBI Taxonomy" id="1378263"/>
    <lineage>
        <taxon>Eukaryota</taxon>
        <taxon>Fungi</taxon>
        <taxon>Dikarya</taxon>
        <taxon>Ascomycota</taxon>
        <taxon>Saccharomycotina</taxon>
        <taxon>Pichiomycetes</taxon>
        <taxon>Pichiales</taxon>
        <taxon>Pichiaceae</taxon>
        <taxon>Ogataea</taxon>
    </lineage>
</organism>
<dbReference type="SUPFAM" id="SSF52343">
    <property type="entry name" value="Ferredoxin reductase-like, C-terminal NADP-linked domain"/>
    <property type="match status" value="1"/>
</dbReference>
<evidence type="ECO:0000313" key="9">
    <source>
        <dbReference type="EMBL" id="KAH3669083.1"/>
    </source>
</evidence>
<dbReference type="PANTHER" id="PTHR19370">
    <property type="entry name" value="NADH-CYTOCHROME B5 REDUCTASE"/>
    <property type="match status" value="1"/>
</dbReference>
<dbReference type="GO" id="GO:0016491">
    <property type="term" value="F:oxidoreductase activity"/>
    <property type="evidence" value="ECO:0007669"/>
    <property type="project" value="UniProtKB-KW"/>
</dbReference>
<feature type="binding site" evidence="6">
    <location>
        <position position="229"/>
    </location>
    <ligand>
        <name>FAD</name>
        <dbReference type="ChEBI" id="CHEBI:57692"/>
    </ligand>
</feature>
<dbReference type="InterPro" id="IPR017927">
    <property type="entry name" value="FAD-bd_FR_type"/>
</dbReference>